<keyword evidence="2" id="KW-1185">Reference proteome</keyword>
<proteinExistence type="predicted"/>
<dbReference type="EMBL" id="CM042880">
    <property type="protein sequence ID" value="KAI4388228.1"/>
    <property type="molecule type" value="Genomic_DNA"/>
</dbReference>
<comment type="caution">
    <text evidence="1">The sequence shown here is derived from an EMBL/GenBank/DDBJ whole genome shotgun (WGS) entry which is preliminary data.</text>
</comment>
<evidence type="ECO:0000313" key="1">
    <source>
        <dbReference type="EMBL" id="KAI4388228.1"/>
    </source>
</evidence>
<evidence type="ECO:0000313" key="2">
    <source>
        <dbReference type="Proteomes" id="UP001057402"/>
    </source>
</evidence>
<dbReference type="Proteomes" id="UP001057402">
    <property type="component" value="Chromosome 1"/>
</dbReference>
<protein>
    <submittedName>
        <fullName evidence="1">Uncharacterized protein</fullName>
    </submittedName>
</protein>
<accession>A0ACB9SAA8</accession>
<organism evidence="1 2">
    <name type="scientific">Melastoma candidum</name>
    <dbReference type="NCBI Taxonomy" id="119954"/>
    <lineage>
        <taxon>Eukaryota</taxon>
        <taxon>Viridiplantae</taxon>
        <taxon>Streptophyta</taxon>
        <taxon>Embryophyta</taxon>
        <taxon>Tracheophyta</taxon>
        <taxon>Spermatophyta</taxon>
        <taxon>Magnoliopsida</taxon>
        <taxon>eudicotyledons</taxon>
        <taxon>Gunneridae</taxon>
        <taxon>Pentapetalae</taxon>
        <taxon>rosids</taxon>
        <taxon>malvids</taxon>
        <taxon>Myrtales</taxon>
        <taxon>Melastomataceae</taxon>
        <taxon>Melastomatoideae</taxon>
        <taxon>Melastomateae</taxon>
        <taxon>Melastoma</taxon>
    </lineage>
</organism>
<sequence>MWSCFLSLTSSTCLGYVITSMGAAGAAVYYLGLTPGLFIAGLFAILILWMYANFWITGTLFVIGGYLFSRSHARLVILMATIYAVYCVKVRVGWHGVFLSINLAFLSNDVLKYLLQCCDNISEKSQCEEEKDADILTEEEFSGENGSSGPDNEPESHPCKPTCNQSAPSTITENMKESTSNTSFRQEAHSSGEMKRILNSLDHYDALGLPRHKKIDVVILKREYRKKAMLVHPDKNMGSPLASESFKKLQCAYEVLSDASKKRDYDEQLRKEESRKACQRSFSHQENRDYSAKESRRIQCTKCGHSHVWVCTSRSKTTARWCQDCCQYHAAKDGDGWVEYKGSLAFDKPQRVEIPRAFVCAESKVFDVSEWAMCQGMACRPNTHRPSFHVNMVGLERKTQRSNSSRYPWDLDAEMMDEEEEFEMWLQQALASGLFCETSKRNRKSWSPFKLHQLKNKKQWRRASS</sequence>
<gene>
    <name evidence="1" type="ORF">MLD38_000575</name>
</gene>
<reference evidence="2" key="1">
    <citation type="journal article" date="2023" name="Front. Plant Sci.">
        <title>Chromosomal-level genome assembly of Melastoma candidum provides insights into trichome evolution.</title>
        <authorList>
            <person name="Zhong Y."/>
            <person name="Wu W."/>
            <person name="Sun C."/>
            <person name="Zou P."/>
            <person name="Liu Y."/>
            <person name="Dai S."/>
            <person name="Zhou R."/>
        </authorList>
    </citation>
    <scope>NUCLEOTIDE SEQUENCE [LARGE SCALE GENOMIC DNA]</scope>
</reference>
<name>A0ACB9SAA8_9MYRT</name>